<reference evidence="10 11" key="1">
    <citation type="submission" date="2016-11" db="EMBL/GenBank/DDBJ databases">
        <authorList>
            <person name="Jaros S."/>
            <person name="Januszkiewicz K."/>
            <person name="Wedrychowicz H."/>
        </authorList>
    </citation>
    <scope>NUCLEOTIDE SEQUENCE [LARGE SCALE GENOMIC DNA]</scope>
    <source>
        <strain evidence="10 11">DSM 17918</strain>
    </source>
</reference>
<evidence type="ECO:0000313" key="10">
    <source>
        <dbReference type="EMBL" id="SHF88629.1"/>
    </source>
</evidence>
<feature type="domain" description="ABC transmembrane type-1" evidence="9">
    <location>
        <begin position="129"/>
        <end position="306"/>
    </location>
</feature>
<feature type="domain" description="ABC transporter" evidence="8">
    <location>
        <begin position="343"/>
        <end position="567"/>
    </location>
</feature>
<keyword evidence="4" id="KW-0067">ATP-binding</keyword>
<evidence type="ECO:0000256" key="5">
    <source>
        <dbReference type="ARBA" id="ARBA00022989"/>
    </source>
</evidence>
<dbReference type="Pfam" id="PF00005">
    <property type="entry name" value="ABC_tran"/>
    <property type="match status" value="1"/>
</dbReference>
<keyword evidence="3" id="KW-0547">Nucleotide-binding</keyword>
<dbReference type="RefSeq" id="WP_073346532.1">
    <property type="nucleotide sequence ID" value="NZ_FQVH01000059.1"/>
</dbReference>
<dbReference type="Pfam" id="PF00664">
    <property type="entry name" value="ABC_membrane"/>
    <property type="match status" value="1"/>
</dbReference>
<evidence type="ECO:0000256" key="3">
    <source>
        <dbReference type="ARBA" id="ARBA00022741"/>
    </source>
</evidence>
<dbReference type="PANTHER" id="PTHR24221:SF654">
    <property type="entry name" value="ATP-BINDING CASSETTE SUB-FAMILY B MEMBER 6"/>
    <property type="match status" value="1"/>
</dbReference>
<comment type="subcellular location">
    <subcellularLocation>
        <location evidence="1">Cell membrane</location>
        <topology evidence="1">Multi-pass membrane protein</topology>
    </subcellularLocation>
</comment>
<keyword evidence="6 7" id="KW-0472">Membrane</keyword>
<keyword evidence="5 7" id="KW-1133">Transmembrane helix</keyword>
<evidence type="ECO:0000256" key="2">
    <source>
        <dbReference type="ARBA" id="ARBA00022692"/>
    </source>
</evidence>
<feature type="transmembrane region" description="Helical" evidence="7">
    <location>
        <begin position="253"/>
        <end position="271"/>
    </location>
</feature>
<protein>
    <submittedName>
        <fullName evidence="10">ABC-type multidrug transport system, ATPase and permease component</fullName>
    </submittedName>
</protein>
<dbReference type="InterPro" id="IPR039421">
    <property type="entry name" value="Type_1_exporter"/>
</dbReference>
<dbReference type="Gene3D" id="3.40.50.300">
    <property type="entry name" value="P-loop containing nucleotide triphosphate hydrolases"/>
    <property type="match status" value="1"/>
</dbReference>
<sequence>MKEGQKDYFKFFEKEFSPPKAAIILFSFLSFMIGIITYPEAEVVRRIIDYMVQGSNKSRIVKLFCIVLLIYLTKVFLNYVYLKIKWIIRYTMLERAEEKMIVKNSKSQKWADTELQLVDRFTIIRNDLVQAVDEYLNSFLVLYSTFLSLIAGIAYGIIVNVKVTLIIIVIGILVPIVGSLTKGKIEKAQSKIVIQTGRYRALLINIVENIEVIKAFLDRRKLFSSLEKENQKLEWESILYQKFVSLINTIQNAVGYSLVVFVILFSVFLIYKKEMKFGDIYAMLAVSSTVNDKVMSLINIFTKRQTFMGLMTRINIYYEIPTCEDKNVQTRVELTDKNSDVAIEVQGVSYKYKDKNEFVLCNLSKVFGSGKIHAVVGESGCGKSTLLKMICNLLPIEEGKVKIFGKDIAEIDREKLWDYIEYIPQNIYFFEGTVKENITLLKEYDQERMDFALKNSRLKELVDKLPNGLDSRISSDGNPFSTGEKKKLVLARAFYNDKTIWLMDETLNGIDVIDTERIMINLKKRVENGKNTIIIVTHNPDVIKMSDEVHMIGSERWESEEIAQANI</sequence>
<keyword evidence="2 7" id="KW-0812">Transmembrane</keyword>
<evidence type="ECO:0000313" key="11">
    <source>
        <dbReference type="Proteomes" id="UP000184088"/>
    </source>
</evidence>
<dbReference type="AlphaFoldDB" id="A0A1M5FB13"/>
<evidence type="ECO:0000256" key="7">
    <source>
        <dbReference type="SAM" id="Phobius"/>
    </source>
</evidence>
<feature type="transmembrane region" description="Helical" evidence="7">
    <location>
        <begin position="163"/>
        <end position="180"/>
    </location>
</feature>
<name>A0A1M5FB13_9THEO</name>
<dbReference type="Proteomes" id="UP000184088">
    <property type="component" value="Unassembled WGS sequence"/>
</dbReference>
<organism evidence="10 11">
    <name type="scientific">Caldanaerobius fijiensis DSM 17918</name>
    <dbReference type="NCBI Taxonomy" id="1121256"/>
    <lineage>
        <taxon>Bacteria</taxon>
        <taxon>Bacillati</taxon>
        <taxon>Bacillota</taxon>
        <taxon>Clostridia</taxon>
        <taxon>Thermoanaerobacterales</taxon>
        <taxon>Thermoanaerobacteraceae</taxon>
        <taxon>Caldanaerobius</taxon>
    </lineage>
</organism>
<dbReference type="GO" id="GO:0016887">
    <property type="term" value="F:ATP hydrolysis activity"/>
    <property type="evidence" value="ECO:0007669"/>
    <property type="project" value="InterPro"/>
</dbReference>
<dbReference type="InterPro" id="IPR003439">
    <property type="entry name" value="ABC_transporter-like_ATP-bd"/>
</dbReference>
<evidence type="ECO:0000256" key="4">
    <source>
        <dbReference type="ARBA" id="ARBA00022840"/>
    </source>
</evidence>
<gene>
    <name evidence="10" type="ORF">SAMN02746089_02716</name>
</gene>
<dbReference type="Gene3D" id="1.20.1560.10">
    <property type="entry name" value="ABC transporter type 1, transmembrane domain"/>
    <property type="match status" value="1"/>
</dbReference>
<dbReference type="CDD" id="cd03228">
    <property type="entry name" value="ABCC_MRP_Like"/>
    <property type="match status" value="1"/>
</dbReference>
<dbReference type="SUPFAM" id="SSF90123">
    <property type="entry name" value="ABC transporter transmembrane region"/>
    <property type="match status" value="1"/>
</dbReference>
<evidence type="ECO:0000256" key="1">
    <source>
        <dbReference type="ARBA" id="ARBA00004651"/>
    </source>
</evidence>
<dbReference type="InterPro" id="IPR003593">
    <property type="entry name" value="AAA+_ATPase"/>
</dbReference>
<evidence type="ECO:0000259" key="8">
    <source>
        <dbReference type="PROSITE" id="PS50893"/>
    </source>
</evidence>
<feature type="transmembrane region" description="Helical" evidence="7">
    <location>
        <begin position="21"/>
        <end position="39"/>
    </location>
</feature>
<proteinExistence type="predicted"/>
<dbReference type="SUPFAM" id="SSF52540">
    <property type="entry name" value="P-loop containing nucleoside triphosphate hydrolases"/>
    <property type="match status" value="1"/>
</dbReference>
<evidence type="ECO:0000256" key="6">
    <source>
        <dbReference type="ARBA" id="ARBA00023136"/>
    </source>
</evidence>
<dbReference type="InterPro" id="IPR036640">
    <property type="entry name" value="ABC1_TM_sf"/>
</dbReference>
<keyword evidence="11" id="KW-1185">Reference proteome</keyword>
<accession>A0A1M5FB13</accession>
<dbReference type="PROSITE" id="PS50929">
    <property type="entry name" value="ABC_TM1F"/>
    <property type="match status" value="1"/>
</dbReference>
<dbReference type="GO" id="GO:0005886">
    <property type="term" value="C:plasma membrane"/>
    <property type="evidence" value="ECO:0007669"/>
    <property type="project" value="UniProtKB-SubCell"/>
</dbReference>
<dbReference type="EMBL" id="FQVH01000059">
    <property type="protein sequence ID" value="SHF88629.1"/>
    <property type="molecule type" value="Genomic_DNA"/>
</dbReference>
<dbReference type="InterPro" id="IPR027417">
    <property type="entry name" value="P-loop_NTPase"/>
</dbReference>
<dbReference type="PANTHER" id="PTHR24221">
    <property type="entry name" value="ATP-BINDING CASSETTE SUB-FAMILY B"/>
    <property type="match status" value="1"/>
</dbReference>
<dbReference type="PROSITE" id="PS50893">
    <property type="entry name" value="ABC_TRANSPORTER_2"/>
    <property type="match status" value="1"/>
</dbReference>
<dbReference type="GO" id="GO:0140359">
    <property type="term" value="F:ABC-type transporter activity"/>
    <property type="evidence" value="ECO:0007669"/>
    <property type="project" value="InterPro"/>
</dbReference>
<feature type="transmembrane region" description="Helical" evidence="7">
    <location>
        <begin position="135"/>
        <end position="157"/>
    </location>
</feature>
<feature type="transmembrane region" description="Helical" evidence="7">
    <location>
        <begin position="59"/>
        <end position="82"/>
    </location>
</feature>
<dbReference type="InterPro" id="IPR011527">
    <property type="entry name" value="ABC1_TM_dom"/>
</dbReference>
<dbReference type="GO" id="GO:0005524">
    <property type="term" value="F:ATP binding"/>
    <property type="evidence" value="ECO:0007669"/>
    <property type="project" value="UniProtKB-KW"/>
</dbReference>
<evidence type="ECO:0000259" key="9">
    <source>
        <dbReference type="PROSITE" id="PS50929"/>
    </source>
</evidence>
<dbReference type="SMART" id="SM00382">
    <property type="entry name" value="AAA"/>
    <property type="match status" value="1"/>
</dbReference>
<dbReference type="GO" id="GO:0034040">
    <property type="term" value="F:ATPase-coupled lipid transmembrane transporter activity"/>
    <property type="evidence" value="ECO:0007669"/>
    <property type="project" value="TreeGrafter"/>
</dbReference>
<dbReference type="STRING" id="1121256.SAMN02746089_02716"/>
<dbReference type="OrthoDB" id="9762517at2"/>